<dbReference type="GO" id="GO:0016740">
    <property type="term" value="F:transferase activity"/>
    <property type="evidence" value="ECO:0007669"/>
    <property type="project" value="UniProtKB-KW"/>
</dbReference>
<evidence type="ECO:0000256" key="4">
    <source>
        <dbReference type="ARBA" id="ARBA00013964"/>
    </source>
</evidence>
<dbReference type="Proteomes" id="UP000033519">
    <property type="component" value="Unassembled WGS sequence"/>
</dbReference>
<sequence>MKRLVWTLLALGFVSVAARADDDAAIYGPDIPADAAFVRVIDALGTPDLAVTVDGTAASTGLSGATGYTVVTSGEIEITSGENVAVVPVTAGTVYSIAVSGVAGAVPTVFEDAIAEDPSKATIALYNLSGEPVSIAALAERVTVIEPVAAEASALRAVNAVVIDLYLEGSAATIENFPQFALQAKTIASFFVFGDSVTVRVTNSVERTQS</sequence>
<feature type="signal peptide" evidence="8">
    <location>
        <begin position="1"/>
        <end position="20"/>
    </location>
</feature>
<keyword evidence="11" id="KW-1185">Reference proteome</keyword>
<dbReference type="EMBL" id="FOMB01000026">
    <property type="protein sequence ID" value="SFD18033.1"/>
    <property type="molecule type" value="Genomic_DNA"/>
</dbReference>
<dbReference type="RefSeq" id="WP_046170031.1">
    <property type="nucleotide sequence ID" value="NZ_FOMB01000026.1"/>
</dbReference>
<keyword evidence="5 8" id="KW-0732">Signal</keyword>
<reference evidence="10 12" key="2">
    <citation type="submission" date="2016-10" db="EMBL/GenBank/DDBJ databases">
        <authorList>
            <person name="de Groot N.N."/>
        </authorList>
    </citation>
    <scope>NUCLEOTIDE SEQUENCE [LARGE SCALE GENOMIC DNA]</scope>
    <source>
        <strain evidence="10 12">CGMCC 1.10210</strain>
    </source>
</reference>
<feature type="chain" id="PRO_5010418784" description="Alginate biosynthesis protein AlgF" evidence="8">
    <location>
        <begin position="21"/>
        <end position="210"/>
    </location>
</feature>
<dbReference type="EMBL" id="LAPV01000072">
    <property type="protein sequence ID" value="KKC33952.1"/>
    <property type="molecule type" value="Genomic_DNA"/>
</dbReference>
<protein>
    <recommendedName>
        <fullName evidence="4">Alginate biosynthesis protein AlgF</fullName>
    </recommendedName>
</protein>
<evidence type="ECO:0000313" key="11">
    <source>
        <dbReference type="Proteomes" id="UP000033519"/>
    </source>
</evidence>
<dbReference type="AlphaFoldDB" id="A0A0F5PZ45"/>
<gene>
    <name evidence="10" type="ORF">SAMN04488059_12618</name>
    <name evidence="9" type="ORF">WH91_05700</name>
</gene>
<keyword evidence="7" id="KW-0016">Alginate biosynthesis</keyword>
<dbReference type="GO" id="GO:0042597">
    <property type="term" value="C:periplasmic space"/>
    <property type="evidence" value="ECO:0007669"/>
    <property type="project" value="UniProtKB-SubCell"/>
</dbReference>
<evidence type="ECO:0000256" key="3">
    <source>
        <dbReference type="ARBA" id="ARBA00010033"/>
    </source>
</evidence>
<comment type="subcellular location">
    <subcellularLocation>
        <location evidence="1">Periplasm</location>
    </subcellularLocation>
</comment>
<evidence type="ECO:0000313" key="10">
    <source>
        <dbReference type="EMBL" id="SFD18033.1"/>
    </source>
</evidence>
<organism evidence="10 12">
    <name type="scientific">Devosia psychrophila</name>
    <dbReference type="NCBI Taxonomy" id="728005"/>
    <lineage>
        <taxon>Bacteria</taxon>
        <taxon>Pseudomonadati</taxon>
        <taxon>Pseudomonadota</taxon>
        <taxon>Alphaproteobacteria</taxon>
        <taxon>Hyphomicrobiales</taxon>
        <taxon>Devosiaceae</taxon>
        <taxon>Devosia</taxon>
    </lineage>
</organism>
<dbReference type="GO" id="GO:0042121">
    <property type="term" value="P:alginic acid biosynthetic process"/>
    <property type="evidence" value="ECO:0007669"/>
    <property type="project" value="UniProtKB-UniPathway"/>
</dbReference>
<evidence type="ECO:0000256" key="2">
    <source>
        <dbReference type="ARBA" id="ARBA00005182"/>
    </source>
</evidence>
<evidence type="ECO:0000313" key="12">
    <source>
        <dbReference type="Proteomes" id="UP000182258"/>
    </source>
</evidence>
<reference evidence="9 11" key="1">
    <citation type="submission" date="2015-03" db="EMBL/GenBank/DDBJ databases">
        <authorList>
            <person name="Lepp D."/>
            <person name="Hassan Y.I."/>
            <person name="Li X.-Z."/>
            <person name="Zhou T."/>
        </authorList>
    </citation>
    <scope>NUCLEOTIDE SEQUENCE [LARGE SCALE GENOMIC DNA]</scope>
    <source>
        <strain evidence="9 11">Cr7-05</strain>
    </source>
</reference>
<evidence type="ECO:0000256" key="6">
    <source>
        <dbReference type="ARBA" id="ARBA00022764"/>
    </source>
</evidence>
<dbReference type="PATRIC" id="fig|728005.3.peg.3566"/>
<comment type="pathway">
    <text evidence="2">Glycan biosynthesis; alginate biosynthesis.</text>
</comment>
<evidence type="ECO:0000256" key="5">
    <source>
        <dbReference type="ARBA" id="ARBA00022729"/>
    </source>
</evidence>
<evidence type="ECO:0000256" key="1">
    <source>
        <dbReference type="ARBA" id="ARBA00004418"/>
    </source>
</evidence>
<keyword evidence="6" id="KW-0574">Periplasm</keyword>
<dbReference type="InterPro" id="IPR035422">
    <property type="entry name" value="AlgF"/>
</dbReference>
<comment type="similarity">
    <text evidence="3">Belongs to the AlgF family.</text>
</comment>
<dbReference type="STRING" id="728005.SAMN04488059_12618"/>
<accession>A0A0F5PZ45</accession>
<dbReference type="UniPathway" id="UPA00286"/>
<dbReference type="OrthoDB" id="8390419at2"/>
<name>A0A0F5PZ45_9HYPH</name>
<keyword evidence="10" id="KW-0808">Transferase</keyword>
<evidence type="ECO:0000313" key="9">
    <source>
        <dbReference type="EMBL" id="KKC33952.1"/>
    </source>
</evidence>
<dbReference type="Proteomes" id="UP000182258">
    <property type="component" value="Unassembled WGS sequence"/>
</dbReference>
<dbReference type="Pfam" id="PF11182">
    <property type="entry name" value="AlgF"/>
    <property type="match status" value="1"/>
</dbReference>
<evidence type="ECO:0000256" key="8">
    <source>
        <dbReference type="SAM" id="SignalP"/>
    </source>
</evidence>
<proteinExistence type="inferred from homology"/>
<evidence type="ECO:0000256" key="7">
    <source>
        <dbReference type="ARBA" id="ARBA00022841"/>
    </source>
</evidence>